<feature type="non-terminal residue" evidence="1">
    <location>
        <position position="1"/>
    </location>
</feature>
<accession>X0ZP03</accession>
<dbReference type="EMBL" id="BART01008266">
    <property type="protein sequence ID" value="GAG71144.1"/>
    <property type="molecule type" value="Genomic_DNA"/>
</dbReference>
<reference evidence="1" key="1">
    <citation type="journal article" date="2014" name="Front. Microbiol.">
        <title>High frequency of phylogenetically diverse reductive dehalogenase-homologous genes in deep subseafloor sedimentary metagenomes.</title>
        <authorList>
            <person name="Kawai M."/>
            <person name="Futagami T."/>
            <person name="Toyoda A."/>
            <person name="Takaki Y."/>
            <person name="Nishi S."/>
            <person name="Hori S."/>
            <person name="Arai W."/>
            <person name="Tsubouchi T."/>
            <person name="Morono Y."/>
            <person name="Uchiyama I."/>
            <person name="Ito T."/>
            <person name="Fujiyama A."/>
            <person name="Inagaki F."/>
            <person name="Takami H."/>
        </authorList>
    </citation>
    <scope>NUCLEOTIDE SEQUENCE</scope>
    <source>
        <strain evidence="1">Expedition CK06-06</strain>
    </source>
</reference>
<proteinExistence type="predicted"/>
<dbReference type="AlphaFoldDB" id="X0ZP03"/>
<sequence length="55" mass="6579">KLKKKQKSSITGQEFRKNEVLYIYAHDENGLVLLDPRNSLRRLYTRLDFDIIEVI</sequence>
<gene>
    <name evidence="1" type="ORF">S01H4_18634</name>
</gene>
<protein>
    <submittedName>
        <fullName evidence="1">Uncharacterized protein</fullName>
    </submittedName>
</protein>
<evidence type="ECO:0000313" key="1">
    <source>
        <dbReference type="EMBL" id="GAG71144.1"/>
    </source>
</evidence>
<organism evidence="1">
    <name type="scientific">marine sediment metagenome</name>
    <dbReference type="NCBI Taxonomy" id="412755"/>
    <lineage>
        <taxon>unclassified sequences</taxon>
        <taxon>metagenomes</taxon>
        <taxon>ecological metagenomes</taxon>
    </lineage>
</organism>
<comment type="caution">
    <text evidence="1">The sequence shown here is derived from an EMBL/GenBank/DDBJ whole genome shotgun (WGS) entry which is preliminary data.</text>
</comment>
<name>X0ZP03_9ZZZZ</name>